<dbReference type="GO" id="GO:0004674">
    <property type="term" value="F:protein serine/threonine kinase activity"/>
    <property type="evidence" value="ECO:0007669"/>
    <property type="project" value="TreeGrafter"/>
</dbReference>
<reference evidence="3" key="1">
    <citation type="journal article" date="2020" name="Stud. Mycol.">
        <title>101 Dothideomycetes genomes: a test case for predicting lifestyles and emergence of pathogens.</title>
        <authorList>
            <person name="Haridas S."/>
            <person name="Albert R."/>
            <person name="Binder M."/>
            <person name="Bloem J."/>
            <person name="Labutti K."/>
            <person name="Salamov A."/>
            <person name="Andreopoulos B."/>
            <person name="Baker S."/>
            <person name="Barry K."/>
            <person name="Bills G."/>
            <person name="Bluhm B."/>
            <person name="Cannon C."/>
            <person name="Castanera R."/>
            <person name="Culley D."/>
            <person name="Daum C."/>
            <person name="Ezra D."/>
            <person name="Gonzalez J."/>
            <person name="Henrissat B."/>
            <person name="Kuo A."/>
            <person name="Liang C."/>
            <person name="Lipzen A."/>
            <person name="Lutzoni F."/>
            <person name="Magnuson J."/>
            <person name="Mondo S."/>
            <person name="Nolan M."/>
            <person name="Ohm R."/>
            <person name="Pangilinan J."/>
            <person name="Park H.-J."/>
            <person name="Ramirez L."/>
            <person name="Alfaro M."/>
            <person name="Sun H."/>
            <person name="Tritt A."/>
            <person name="Yoshinaga Y."/>
            <person name="Zwiers L.-H."/>
            <person name="Turgeon B."/>
            <person name="Goodwin S."/>
            <person name="Spatafora J."/>
            <person name="Crous P."/>
            <person name="Grigoriev I."/>
        </authorList>
    </citation>
    <scope>NUCLEOTIDE SEQUENCE</scope>
    <source>
        <strain evidence="3">CBS 116435</strain>
    </source>
</reference>
<dbReference type="PANTHER" id="PTHR44167">
    <property type="entry name" value="OVARIAN-SPECIFIC SERINE/THREONINE-PROTEIN KINASE LOK-RELATED"/>
    <property type="match status" value="1"/>
</dbReference>
<evidence type="ECO:0000313" key="3">
    <source>
        <dbReference type="EMBL" id="KAF2724790.1"/>
    </source>
</evidence>
<dbReference type="GO" id="GO:0005634">
    <property type="term" value="C:nucleus"/>
    <property type="evidence" value="ECO:0007669"/>
    <property type="project" value="TreeGrafter"/>
</dbReference>
<dbReference type="OrthoDB" id="4062651at2759"/>
<dbReference type="PROSITE" id="PS50011">
    <property type="entry name" value="PROTEIN_KINASE_DOM"/>
    <property type="match status" value="1"/>
</dbReference>
<dbReference type="GO" id="GO:0005524">
    <property type="term" value="F:ATP binding"/>
    <property type="evidence" value="ECO:0007669"/>
    <property type="project" value="InterPro"/>
</dbReference>
<feature type="region of interest" description="Disordered" evidence="1">
    <location>
        <begin position="51"/>
        <end position="71"/>
    </location>
</feature>
<feature type="domain" description="Protein kinase" evidence="2">
    <location>
        <begin position="99"/>
        <end position="302"/>
    </location>
</feature>
<accession>A0A9P4QEJ9</accession>
<dbReference type="Pfam" id="PF00069">
    <property type="entry name" value="Pkinase"/>
    <property type="match status" value="1"/>
</dbReference>
<sequence>MLLLDMKTASAERWNFNRNLLAFQANVTPFPIRDNVNLTTGLFFVLDDDQPGATDRSTTDNLDPRPGPSMNLFPRKMMKTATQYFFKFRKHALSAKEIKESLELLLDGDVCPEVSTSPIVTFLASINDKVFSKRPKLNLAFEGTGLLFELLLQEAQLMKILLRNPHPNIIRFHGCLTRRRRIVGLVLDRYDMTLKQRLERDMIGRFDVENFVTQIKSATVHLHSLGLAHNDLNPMNIMVNDENDMLFLIDFGSCQPFGSTLITAGTPGWNDEDYTTPAKKHDMIALDRLTSWLYTLKDHGQS</sequence>
<dbReference type="GO" id="GO:0044773">
    <property type="term" value="P:mitotic DNA damage checkpoint signaling"/>
    <property type="evidence" value="ECO:0007669"/>
    <property type="project" value="TreeGrafter"/>
</dbReference>
<dbReference type="PANTHER" id="PTHR44167:SF24">
    <property type="entry name" value="SERINE_THREONINE-PROTEIN KINASE CHK2"/>
    <property type="match status" value="1"/>
</dbReference>
<dbReference type="Gene3D" id="1.10.510.10">
    <property type="entry name" value="Transferase(Phosphotransferase) domain 1"/>
    <property type="match status" value="1"/>
</dbReference>
<dbReference type="SUPFAM" id="SSF56112">
    <property type="entry name" value="Protein kinase-like (PK-like)"/>
    <property type="match status" value="1"/>
</dbReference>
<protein>
    <submittedName>
        <fullName evidence="3">Kinase-like protein</fullName>
    </submittedName>
</protein>
<organism evidence="3 4">
    <name type="scientific">Polychaeton citri CBS 116435</name>
    <dbReference type="NCBI Taxonomy" id="1314669"/>
    <lineage>
        <taxon>Eukaryota</taxon>
        <taxon>Fungi</taxon>
        <taxon>Dikarya</taxon>
        <taxon>Ascomycota</taxon>
        <taxon>Pezizomycotina</taxon>
        <taxon>Dothideomycetes</taxon>
        <taxon>Dothideomycetidae</taxon>
        <taxon>Capnodiales</taxon>
        <taxon>Capnodiaceae</taxon>
        <taxon>Polychaeton</taxon>
    </lineage>
</organism>
<keyword evidence="3" id="KW-0808">Transferase</keyword>
<evidence type="ECO:0000256" key="1">
    <source>
        <dbReference type="SAM" id="MobiDB-lite"/>
    </source>
</evidence>
<dbReference type="SMART" id="SM00220">
    <property type="entry name" value="S_TKc"/>
    <property type="match status" value="1"/>
</dbReference>
<evidence type="ECO:0000259" key="2">
    <source>
        <dbReference type="PROSITE" id="PS50011"/>
    </source>
</evidence>
<proteinExistence type="predicted"/>
<dbReference type="AlphaFoldDB" id="A0A9P4QEJ9"/>
<dbReference type="InterPro" id="IPR000719">
    <property type="entry name" value="Prot_kinase_dom"/>
</dbReference>
<gene>
    <name evidence="3" type="ORF">K431DRAFT_309912</name>
</gene>
<comment type="caution">
    <text evidence="3">The sequence shown here is derived from an EMBL/GenBank/DDBJ whole genome shotgun (WGS) entry which is preliminary data.</text>
</comment>
<keyword evidence="3" id="KW-0418">Kinase</keyword>
<name>A0A9P4QEJ9_9PEZI</name>
<evidence type="ECO:0000313" key="4">
    <source>
        <dbReference type="Proteomes" id="UP000799441"/>
    </source>
</evidence>
<dbReference type="EMBL" id="MU003770">
    <property type="protein sequence ID" value="KAF2724790.1"/>
    <property type="molecule type" value="Genomic_DNA"/>
</dbReference>
<dbReference type="Proteomes" id="UP000799441">
    <property type="component" value="Unassembled WGS sequence"/>
</dbReference>
<dbReference type="InterPro" id="IPR011009">
    <property type="entry name" value="Kinase-like_dom_sf"/>
</dbReference>
<keyword evidence="4" id="KW-1185">Reference proteome</keyword>